<dbReference type="InterPro" id="IPR051081">
    <property type="entry name" value="HTH_MetalResp_TranReg"/>
</dbReference>
<dbReference type="InterPro" id="IPR011991">
    <property type="entry name" value="ArsR-like_HTH"/>
</dbReference>
<sequence length="133" mass="15120">MRNIVEMSDLNHLQINSIEAADFLKTLANSNRLIILSRLLGKEMCVGDLEKDLDISQSALSQHLGRMRAEGIVATRRESQQIFYRIKDARVARMLRLTYDLFYLENQNEVLDTLSSASLIIFPQACVGCEQMA</sequence>
<evidence type="ECO:0000256" key="1">
    <source>
        <dbReference type="ARBA" id="ARBA00023015"/>
    </source>
</evidence>
<evidence type="ECO:0000259" key="4">
    <source>
        <dbReference type="PROSITE" id="PS50987"/>
    </source>
</evidence>
<protein>
    <recommendedName>
        <fullName evidence="4">HTH arsR-type domain-containing protein</fullName>
    </recommendedName>
</protein>
<reference evidence="5" key="1">
    <citation type="submission" date="2018-06" db="EMBL/GenBank/DDBJ databases">
        <authorList>
            <person name="Zhirakovskaya E."/>
        </authorList>
    </citation>
    <scope>NUCLEOTIDE SEQUENCE</scope>
</reference>
<dbReference type="PANTHER" id="PTHR33154">
    <property type="entry name" value="TRANSCRIPTIONAL REGULATOR, ARSR FAMILY"/>
    <property type="match status" value="1"/>
</dbReference>
<dbReference type="CDD" id="cd00090">
    <property type="entry name" value="HTH_ARSR"/>
    <property type="match status" value="1"/>
</dbReference>
<proteinExistence type="predicted"/>
<dbReference type="PROSITE" id="PS50987">
    <property type="entry name" value="HTH_ARSR_2"/>
    <property type="match status" value="1"/>
</dbReference>
<dbReference type="InterPro" id="IPR036390">
    <property type="entry name" value="WH_DNA-bd_sf"/>
</dbReference>
<dbReference type="AlphaFoldDB" id="A0A3B1B118"/>
<evidence type="ECO:0000256" key="2">
    <source>
        <dbReference type="ARBA" id="ARBA00023125"/>
    </source>
</evidence>
<dbReference type="Pfam" id="PF01022">
    <property type="entry name" value="HTH_5"/>
    <property type="match status" value="1"/>
</dbReference>
<keyword evidence="3" id="KW-0804">Transcription</keyword>
<keyword evidence="2" id="KW-0238">DNA-binding</keyword>
<dbReference type="GO" id="GO:0003700">
    <property type="term" value="F:DNA-binding transcription factor activity"/>
    <property type="evidence" value="ECO:0007669"/>
    <property type="project" value="InterPro"/>
</dbReference>
<evidence type="ECO:0000256" key="3">
    <source>
        <dbReference type="ARBA" id="ARBA00023163"/>
    </source>
</evidence>
<keyword evidence="1" id="KW-0805">Transcription regulation</keyword>
<dbReference type="PANTHER" id="PTHR33154:SF28">
    <property type="entry name" value="HTH-TYPE TRANSCRIPTIONAL REGULATOR YGAV-RELATED"/>
    <property type="match status" value="1"/>
</dbReference>
<dbReference type="Gene3D" id="1.10.10.10">
    <property type="entry name" value="Winged helix-like DNA-binding domain superfamily/Winged helix DNA-binding domain"/>
    <property type="match status" value="1"/>
</dbReference>
<dbReference type="NCBIfam" id="NF033788">
    <property type="entry name" value="HTH_metalloreg"/>
    <property type="match status" value="1"/>
</dbReference>
<dbReference type="PRINTS" id="PR00778">
    <property type="entry name" value="HTHARSR"/>
</dbReference>
<gene>
    <name evidence="5" type="ORF">MNBD_ALPHA03-713</name>
</gene>
<dbReference type="SMART" id="SM00418">
    <property type="entry name" value="HTH_ARSR"/>
    <property type="match status" value="1"/>
</dbReference>
<name>A0A3B1B118_9ZZZZ</name>
<accession>A0A3B1B118</accession>
<dbReference type="EMBL" id="UOFW01000141">
    <property type="protein sequence ID" value="VAX05623.1"/>
    <property type="molecule type" value="Genomic_DNA"/>
</dbReference>
<evidence type="ECO:0000313" key="5">
    <source>
        <dbReference type="EMBL" id="VAX05623.1"/>
    </source>
</evidence>
<dbReference type="InterPro" id="IPR001845">
    <property type="entry name" value="HTH_ArsR_DNA-bd_dom"/>
</dbReference>
<dbReference type="SUPFAM" id="SSF46785">
    <property type="entry name" value="Winged helix' DNA-binding domain"/>
    <property type="match status" value="1"/>
</dbReference>
<feature type="domain" description="HTH arsR-type" evidence="4">
    <location>
        <begin position="13"/>
        <end position="106"/>
    </location>
</feature>
<dbReference type="InterPro" id="IPR036388">
    <property type="entry name" value="WH-like_DNA-bd_sf"/>
</dbReference>
<dbReference type="GO" id="GO:0003677">
    <property type="term" value="F:DNA binding"/>
    <property type="evidence" value="ECO:0007669"/>
    <property type="project" value="UniProtKB-KW"/>
</dbReference>
<organism evidence="5">
    <name type="scientific">hydrothermal vent metagenome</name>
    <dbReference type="NCBI Taxonomy" id="652676"/>
    <lineage>
        <taxon>unclassified sequences</taxon>
        <taxon>metagenomes</taxon>
        <taxon>ecological metagenomes</taxon>
    </lineage>
</organism>